<protein>
    <recommendedName>
        <fullName evidence="2">Sld7 C-terminal domain-containing protein</fullName>
    </recommendedName>
</protein>
<organism evidence="3 4">
    <name type="scientific">Trichomonascus ciferrii</name>
    <dbReference type="NCBI Taxonomy" id="44093"/>
    <lineage>
        <taxon>Eukaryota</taxon>
        <taxon>Fungi</taxon>
        <taxon>Dikarya</taxon>
        <taxon>Ascomycota</taxon>
        <taxon>Saccharomycotina</taxon>
        <taxon>Dipodascomycetes</taxon>
        <taxon>Dipodascales</taxon>
        <taxon>Trichomonascaceae</taxon>
        <taxon>Trichomonascus</taxon>
        <taxon>Trichomonascus ciferrii complex</taxon>
    </lineage>
</organism>
<dbReference type="InterPro" id="IPR041260">
    <property type="entry name" value="Sld7_C"/>
</dbReference>
<accession>A0A642UEB4</accession>
<sequence>MTTSLHHQSTGSIIHQLENPLGVSRLEDVELWGTEKPKGKEADRGVEYRSQRYVNPRRIPVWSLGGGAMRVYSRNEQTQEFFTALYNCCGSDEGYRIGDVGLLVSRGQNEEDWVVFYFEAHEEEGSELMAVSVDLSVLECIDQEVKVEDGQATFINNTVKPMMTHAQLTLLNTEQFRRRRSVTPFDVAAKMKMRLNKRDQDLYLRMKEQKYQEAQPLIKTEGSTSSRGSTAEPISQQESKNRTTIQRVILSELRLRQIKKDNEEYKQLYHHTYRAAAYALRRDLPKQPIELSQVHDTVDKLLNLFLG</sequence>
<evidence type="ECO:0000313" key="3">
    <source>
        <dbReference type="EMBL" id="KAA8897528.1"/>
    </source>
</evidence>
<evidence type="ECO:0000259" key="2">
    <source>
        <dbReference type="Pfam" id="PF18596"/>
    </source>
</evidence>
<proteinExistence type="predicted"/>
<dbReference type="VEuPathDB" id="FungiDB:TRICI_006708"/>
<evidence type="ECO:0000256" key="1">
    <source>
        <dbReference type="SAM" id="MobiDB-lite"/>
    </source>
</evidence>
<dbReference type="Proteomes" id="UP000761534">
    <property type="component" value="Unassembled WGS sequence"/>
</dbReference>
<feature type="region of interest" description="Disordered" evidence="1">
    <location>
        <begin position="214"/>
        <end position="241"/>
    </location>
</feature>
<feature type="domain" description="Sld7 C-terminal" evidence="2">
    <location>
        <begin position="238"/>
        <end position="306"/>
    </location>
</feature>
<reference evidence="3" key="1">
    <citation type="journal article" date="2019" name="G3 (Bethesda)">
        <title>Genome Assemblies of Two Rare Opportunistic Yeast Pathogens: Diutina rugosa (syn. Candida rugosa) and Trichomonascus ciferrii (syn. Candida ciferrii).</title>
        <authorList>
            <person name="Mixao V."/>
            <person name="Saus E."/>
            <person name="Hansen A.P."/>
            <person name="Lass-Florl C."/>
            <person name="Gabaldon T."/>
        </authorList>
    </citation>
    <scope>NUCLEOTIDE SEQUENCE</scope>
    <source>
        <strain evidence="3">CBS 4856</strain>
    </source>
</reference>
<dbReference type="EMBL" id="SWFS01000562">
    <property type="protein sequence ID" value="KAA8897528.1"/>
    <property type="molecule type" value="Genomic_DNA"/>
</dbReference>
<feature type="compositionally biased region" description="Polar residues" evidence="1">
    <location>
        <begin position="221"/>
        <end position="241"/>
    </location>
</feature>
<name>A0A642UEB4_9ASCO</name>
<dbReference type="AlphaFoldDB" id="A0A642UEB4"/>
<gene>
    <name evidence="3" type="ORF">TRICI_006708</name>
</gene>
<dbReference type="Pfam" id="PF18596">
    <property type="entry name" value="Sld7_C"/>
    <property type="match status" value="1"/>
</dbReference>
<comment type="caution">
    <text evidence="3">The sequence shown here is derived from an EMBL/GenBank/DDBJ whole genome shotgun (WGS) entry which is preliminary data.</text>
</comment>
<evidence type="ECO:0000313" key="4">
    <source>
        <dbReference type="Proteomes" id="UP000761534"/>
    </source>
</evidence>
<keyword evidence="4" id="KW-1185">Reference proteome</keyword>